<evidence type="ECO:0000313" key="3">
    <source>
        <dbReference type="EMBL" id="KAF2502567.1"/>
    </source>
</evidence>
<protein>
    <recommendedName>
        <fullName evidence="5">Zn(2)-C6 fungal-type domain-containing protein</fullName>
    </recommendedName>
</protein>
<dbReference type="CDD" id="cd00067">
    <property type="entry name" value="GAL4"/>
    <property type="match status" value="1"/>
</dbReference>
<dbReference type="GO" id="GO:0008270">
    <property type="term" value="F:zinc ion binding"/>
    <property type="evidence" value="ECO:0007669"/>
    <property type="project" value="InterPro"/>
</dbReference>
<name>A0A6A6RGJ2_9PEZI</name>
<proteinExistence type="predicted"/>
<dbReference type="InterPro" id="IPR053178">
    <property type="entry name" value="Osmoadaptation_assoc"/>
</dbReference>
<keyword evidence="1" id="KW-0539">Nucleus</keyword>
<gene>
    <name evidence="3" type="ORF">BU16DRAFT_13443</name>
</gene>
<evidence type="ECO:0000256" key="1">
    <source>
        <dbReference type="ARBA" id="ARBA00023242"/>
    </source>
</evidence>
<reference evidence="3" key="1">
    <citation type="journal article" date="2020" name="Stud. Mycol.">
        <title>101 Dothideomycetes genomes: a test case for predicting lifestyles and emergence of pathogens.</title>
        <authorList>
            <person name="Haridas S."/>
            <person name="Albert R."/>
            <person name="Binder M."/>
            <person name="Bloem J."/>
            <person name="Labutti K."/>
            <person name="Salamov A."/>
            <person name="Andreopoulos B."/>
            <person name="Baker S."/>
            <person name="Barry K."/>
            <person name="Bills G."/>
            <person name="Bluhm B."/>
            <person name="Cannon C."/>
            <person name="Castanera R."/>
            <person name="Culley D."/>
            <person name="Daum C."/>
            <person name="Ezra D."/>
            <person name="Gonzalez J."/>
            <person name="Henrissat B."/>
            <person name="Kuo A."/>
            <person name="Liang C."/>
            <person name="Lipzen A."/>
            <person name="Lutzoni F."/>
            <person name="Magnuson J."/>
            <person name="Mondo S."/>
            <person name="Nolan M."/>
            <person name="Ohm R."/>
            <person name="Pangilinan J."/>
            <person name="Park H.-J."/>
            <person name="Ramirez L."/>
            <person name="Alfaro M."/>
            <person name="Sun H."/>
            <person name="Tritt A."/>
            <person name="Yoshinaga Y."/>
            <person name="Zwiers L.-H."/>
            <person name="Turgeon B."/>
            <person name="Goodwin S."/>
            <person name="Spatafora J."/>
            <person name="Crous P."/>
            <person name="Grigoriev I."/>
        </authorList>
    </citation>
    <scope>NUCLEOTIDE SEQUENCE</scope>
    <source>
        <strain evidence="3">CBS 269.34</strain>
    </source>
</reference>
<dbReference type="GO" id="GO:0000981">
    <property type="term" value="F:DNA-binding transcription factor activity, RNA polymerase II-specific"/>
    <property type="evidence" value="ECO:0007669"/>
    <property type="project" value="InterPro"/>
</dbReference>
<accession>A0A6A6RGJ2</accession>
<dbReference type="InterPro" id="IPR001138">
    <property type="entry name" value="Zn2Cys6_DnaBD"/>
</dbReference>
<sequence length="487" mass="55129">MCDLQRPSCGQCIRSNLICGGYNRDLTIIQHDPSVPVPRSRTDLSRRTTARPKSDQTAMQLRVASSFEPLPQNLGCSAFEAKTFELFWNEFLPEAHKCSTQNYGIPAVSQWVEAVEKHSSSCDVLRFALRAVSTSRIGSTTGNAAMMQQGIEFYGIALAQLNRALRDPQQARRVELLASCKLLAMFEQHNSTKDRRSPGPHHHCSDDEHVMFIDSRIPMVIAAVGLRRATYLTTREWSTLPWGRTPKTLRDELVSIFALLPAILEEHDTIQWSIEAPNHAELAKLRGLVRRGWRIDQQLQEWSQRFSRQLSNSPAEMRLMADAFTSDPTSLSPEHFAKLGYDVLYTAVLYWSACLHTYYFLHTAIRTLSEHVIDQARVVLPTRTYPNLYAIIISRFVKYFLRADSGIFASQAISFPLASALQYAADTAGDPEVEFAELVTTMHELSRMPSYSWIGNFMQKMREALASHRVVVMRGSRTNRPVDTASL</sequence>
<keyword evidence="4" id="KW-1185">Reference proteome</keyword>
<dbReference type="PANTHER" id="PTHR38111">
    <property type="entry name" value="ZN(2)-C6 FUNGAL-TYPE DOMAIN-CONTAINING PROTEIN-RELATED"/>
    <property type="match status" value="1"/>
</dbReference>
<dbReference type="AlphaFoldDB" id="A0A6A6RGJ2"/>
<dbReference type="EMBL" id="MU004181">
    <property type="protein sequence ID" value="KAF2502567.1"/>
    <property type="molecule type" value="Genomic_DNA"/>
</dbReference>
<evidence type="ECO:0000313" key="4">
    <source>
        <dbReference type="Proteomes" id="UP000799750"/>
    </source>
</evidence>
<dbReference type="PANTHER" id="PTHR38111:SF11">
    <property type="entry name" value="TRANSCRIPTION FACTOR DOMAIN-CONTAINING PROTEIN-RELATED"/>
    <property type="match status" value="1"/>
</dbReference>
<feature type="region of interest" description="Disordered" evidence="2">
    <location>
        <begin position="37"/>
        <end position="57"/>
    </location>
</feature>
<evidence type="ECO:0000256" key="2">
    <source>
        <dbReference type="SAM" id="MobiDB-lite"/>
    </source>
</evidence>
<dbReference type="OrthoDB" id="3525185at2759"/>
<dbReference type="Proteomes" id="UP000799750">
    <property type="component" value="Unassembled WGS sequence"/>
</dbReference>
<organism evidence="3 4">
    <name type="scientific">Lophium mytilinum</name>
    <dbReference type="NCBI Taxonomy" id="390894"/>
    <lineage>
        <taxon>Eukaryota</taxon>
        <taxon>Fungi</taxon>
        <taxon>Dikarya</taxon>
        <taxon>Ascomycota</taxon>
        <taxon>Pezizomycotina</taxon>
        <taxon>Dothideomycetes</taxon>
        <taxon>Pleosporomycetidae</taxon>
        <taxon>Mytilinidiales</taxon>
        <taxon>Mytilinidiaceae</taxon>
        <taxon>Lophium</taxon>
    </lineage>
</organism>
<evidence type="ECO:0008006" key="5">
    <source>
        <dbReference type="Google" id="ProtNLM"/>
    </source>
</evidence>